<dbReference type="AlphaFoldDB" id="A0AAN6W2L5"/>
<evidence type="ECO:0000313" key="4">
    <source>
        <dbReference type="Proteomes" id="UP001302321"/>
    </source>
</evidence>
<sequence>MQDSCSTISFIESSPLLLGLALLFGPSASDESHPGDEIDWTFLTCLSFQILFFWAFLKHCVTPALAVRLPGAAKQSKTLARGTWGRGWINNWHVMRYLTFKNLKGTRSAISRQSRPRIGGTGPGKGWGRI</sequence>
<protein>
    <submittedName>
        <fullName evidence="3">Uncharacterized protein</fullName>
    </submittedName>
</protein>
<dbReference type="Proteomes" id="UP001302321">
    <property type="component" value="Unassembled WGS sequence"/>
</dbReference>
<dbReference type="EMBL" id="MU866300">
    <property type="protein sequence ID" value="KAK4174105.1"/>
    <property type="molecule type" value="Genomic_DNA"/>
</dbReference>
<reference evidence="3" key="2">
    <citation type="submission" date="2023-05" db="EMBL/GenBank/DDBJ databases">
        <authorList>
            <consortium name="Lawrence Berkeley National Laboratory"/>
            <person name="Steindorff A."/>
            <person name="Hensen N."/>
            <person name="Bonometti L."/>
            <person name="Westerberg I."/>
            <person name="Brannstrom I.O."/>
            <person name="Guillou S."/>
            <person name="Cros-Aarteil S."/>
            <person name="Calhoun S."/>
            <person name="Haridas S."/>
            <person name="Kuo A."/>
            <person name="Mondo S."/>
            <person name="Pangilinan J."/>
            <person name="Riley R."/>
            <person name="Labutti K."/>
            <person name="Andreopoulos B."/>
            <person name="Lipzen A."/>
            <person name="Chen C."/>
            <person name="Yanf M."/>
            <person name="Daum C."/>
            <person name="Ng V."/>
            <person name="Clum A."/>
            <person name="Ohm R."/>
            <person name="Martin F."/>
            <person name="Silar P."/>
            <person name="Natvig D."/>
            <person name="Lalanne C."/>
            <person name="Gautier V."/>
            <person name="Ament-Velasquez S.L."/>
            <person name="Kruys A."/>
            <person name="Hutchinson M.I."/>
            <person name="Powell A.J."/>
            <person name="Barry K."/>
            <person name="Miller A.N."/>
            <person name="Grigoriev I.V."/>
            <person name="Debuchy R."/>
            <person name="Gladieux P."/>
            <person name="Thoren M.H."/>
            <person name="Johannesson H."/>
        </authorList>
    </citation>
    <scope>NUCLEOTIDE SEQUENCE</scope>
    <source>
        <strain evidence="3">CBS 892.96</strain>
    </source>
</reference>
<reference evidence="3" key="1">
    <citation type="journal article" date="2023" name="Mol. Phylogenet. Evol.">
        <title>Genome-scale phylogeny and comparative genomics of the fungal order Sordariales.</title>
        <authorList>
            <person name="Hensen N."/>
            <person name="Bonometti L."/>
            <person name="Westerberg I."/>
            <person name="Brannstrom I.O."/>
            <person name="Guillou S."/>
            <person name="Cros-Aarteil S."/>
            <person name="Calhoun S."/>
            <person name="Haridas S."/>
            <person name="Kuo A."/>
            <person name="Mondo S."/>
            <person name="Pangilinan J."/>
            <person name="Riley R."/>
            <person name="LaButti K."/>
            <person name="Andreopoulos B."/>
            <person name="Lipzen A."/>
            <person name="Chen C."/>
            <person name="Yan M."/>
            <person name="Daum C."/>
            <person name="Ng V."/>
            <person name="Clum A."/>
            <person name="Steindorff A."/>
            <person name="Ohm R.A."/>
            <person name="Martin F."/>
            <person name="Silar P."/>
            <person name="Natvig D.O."/>
            <person name="Lalanne C."/>
            <person name="Gautier V."/>
            <person name="Ament-Velasquez S.L."/>
            <person name="Kruys A."/>
            <person name="Hutchinson M.I."/>
            <person name="Powell A.J."/>
            <person name="Barry K."/>
            <person name="Miller A.N."/>
            <person name="Grigoriev I.V."/>
            <person name="Debuchy R."/>
            <person name="Gladieux P."/>
            <person name="Hiltunen Thoren M."/>
            <person name="Johannesson H."/>
        </authorList>
    </citation>
    <scope>NUCLEOTIDE SEQUENCE</scope>
    <source>
        <strain evidence="3">CBS 892.96</strain>
    </source>
</reference>
<evidence type="ECO:0000313" key="3">
    <source>
        <dbReference type="EMBL" id="KAK4174105.1"/>
    </source>
</evidence>
<keyword evidence="2" id="KW-1133">Transmembrane helix</keyword>
<evidence type="ECO:0000256" key="2">
    <source>
        <dbReference type="SAM" id="Phobius"/>
    </source>
</evidence>
<keyword evidence="2" id="KW-0812">Transmembrane</keyword>
<accession>A0AAN6W2L5</accession>
<evidence type="ECO:0000256" key="1">
    <source>
        <dbReference type="SAM" id="MobiDB-lite"/>
    </source>
</evidence>
<gene>
    <name evidence="3" type="ORF">QBC36DRAFT_46158</name>
</gene>
<name>A0AAN6W2L5_9PEZI</name>
<keyword evidence="2" id="KW-0472">Membrane</keyword>
<proteinExistence type="predicted"/>
<organism evidence="3 4">
    <name type="scientific">Triangularia setosa</name>
    <dbReference type="NCBI Taxonomy" id="2587417"/>
    <lineage>
        <taxon>Eukaryota</taxon>
        <taxon>Fungi</taxon>
        <taxon>Dikarya</taxon>
        <taxon>Ascomycota</taxon>
        <taxon>Pezizomycotina</taxon>
        <taxon>Sordariomycetes</taxon>
        <taxon>Sordariomycetidae</taxon>
        <taxon>Sordariales</taxon>
        <taxon>Podosporaceae</taxon>
        <taxon>Triangularia</taxon>
    </lineage>
</organism>
<feature type="transmembrane region" description="Helical" evidence="2">
    <location>
        <begin position="39"/>
        <end position="57"/>
    </location>
</feature>
<feature type="compositionally biased region" description="Gly residues" evidence="1">
    <location>
        <begin position="119"/>
        <end position="130"/>
    </location>
</feature>
<keyword evidence="4" id="KW-1185">Reference proteome</keyword>
<comment type="caution">
    <text evidence="3">The sequence shown here is derived from an EMBL/GenBank/DDBJ whole genome shotgun (WGS) entry which is preliminary data.</text>
</comment>
<feature type="region of interest" description="Disordered" evidence="1">
    <location>
        <begin position="110"/>
        <end position="130"/>
    </location>
</feature>